<evidence type="ECO:0000313" key="3">
    <source>
        <dbReference type="Proteomes" id="UP000006683"/>
    </source>
</evidence>
<name>E1SNC2_FERBD</name>
<dbReference type="GeneID" id="67180657"/>
<evidence type="ECO:0000313" key="2">
    <source>
        <dbReference type="EMBL" id="ADN74621.1"/>
    </source>
</evidence>
<keyword evidence="3" id="KW-1185">Reference proteome</keyword>
<organism evidence="2 3">
    <name type="scientific">Ferrimonas balearica (strain DSM 9799 / CCM 4581 / KCTC 23876 / PAT)</name>
    <dbReference type="NCBI Taxonomy" id="550540"/>
    <lineage>
        <taxon>Bacteria</taxon>
        <taxon>Pseudomonadati</taxon>
        <taxon>Pseudomonadota</taxon>
        <taxon>Gammaproteobacteria</taxon>
        <taxon>Alteromonadales</taxon>
        <taxon>Ferrimonadaceae</taxon>
        <taxon>Ferrimonas</taxon>
    </lineage>
</organism>
<sequence>MGQTLERYLQYRDDLEGAGYFRWMEQLYRAGGWQSRDEMHAAASQMGDPDQVRHLNFYAVTGLLDEMVQLYRQYGEALAQRPGTDLTPASPPSTFVAQTLSAPADARLPIVQQWAQIVAVLTDNMVAEAQQQEYGEISPSVTESPLGSES</sequence>
<protein>
    <submittedName>
        <fullName evidence="2">Uncharacterized protein</fullName>
    </submittedName>
</protein>
<dbReference type="HOGENOM" id="CLU_1737809_0_0_6"/>
<reference evidence="2 3" key="1">
    <citation type="journal article" date="2010" name="Stand. Genomic Sci.">
        <title>Complete genome sequence of Ferrimonas balearica type strain (PAT).</title>
        <authorList>
            <person name="Nolan M."/>
            <person name="Sikorski J."/>
            <person name="Davenport K."/>
            <person name="Lucas S."/>
            <person name="Glavina Del Rio T."/>
            <person name="Tice H."/>
            <person name="Cheng J."/>
            <person name="Goodwin L."/>
            <person name="Pitluck S."/>
            <person name="Liolios K."/>
            <person name="Ivanova N."/>
            <person name="Mavromatis K."/>
            <person name="Ovchinnikova G."/>
            <person name="Pati A."/>
            <person name="Chen A."/>
            <person name="Palaniappan K."/>
            <person name="Land M."/>
            <person name="Hauser L."/>
            <person name="Chang Y."/>
            <person name="Jeffries C."/>
            <person name="Tapia R."/>
            <person name="Brettin T."/>
            <person name="Detter J."/>
            <person name="Han C."/>
            <person name="Yasawong M."/>
            <person name="Rohde M."/>
            <person name="Tindall B."/>
            <person name="Goker M."/>
            <person name="Woyke T."/>
            <person name="Bristow J."/>
            <person name="Eisen J."/>
            <person name="Markowitz V."/>
            <person name="Hugenholtz P."/>
            <person name="Kyrpides N."/>
            <person name="Klenk H."/>
            <person name="Lapidus A."/>
        </authorList>
    </citation>
    <scope>NUCLEOTIDE SEQUENCE [LARGE SCALE GENOMIC DNA]</scope>
    <source>
        <strain evidence="3">DSM 9799 / CCM 4581 / KCTC 23876 / PAT</strain>
    </source>
</reference>
<gene>
    <name evidence="2" type="ordered locus">Fbal_0407</name>
</gene>
<proteinExistence type="predicted"/>
<dbReference type="Proteomes" id="UP000006683">
    <property type="component" value="Chromosome"/>
</dbReference>
<dbReference type="KEGG" id="fbl:Fbal_0407"/>
<evidence type="ECO:0000256" key="1">
    <source>
        <dbReference type="SAM" id="MobiDB-lite"/>
    </source>
</evidence>
<dbReference type="AlphaFoldDB" id="E1SNC2"/>
<feature type="region of interest" description="Disordered" evidence="1">
    <location>
        <begin position="131"/>
        <end position="150"/>
    </location>
</feature>
<dbReference type="STRING" id="550540.Fbal_0407"/>
<dbReference type="RefSeq" id="WP_013343927.1">
    <property type="nucleotide sequence ID" value="NC_014541.1"/>
</dbReference>
<dbReference type="EMBL" id="CP002209">
    <property type="protein sequence ID" value="ADN74621.1"/>
    <property type="molecule type" value="Genomic_DNA"/>
</dbReference>
<accession>E1SNC2</accession>